<dbReference type="InterPro" id="IPR041426">
    <property type="entry name" value="Mos1_HTH"/>
</dbReference>
<evidence type="ECO:0000313" key="3">
    <source>
        <dbReference type="RefSeq" id="XP_015589305.1"/>
    </source>
</evidence>
<dbReference type="GO" id="GO:0000014">
    <property type="term" value="F:single-stranded DNA endodeoxyribonuclease activity"/>
    <property type="evidence" value="ECO:0007669"/>
    <property type="project" value="TreeGrafter"/>
</dbReference>
<accession>A0AAJ7BLY5</accession>
<dbReference type="GeneID" id="107264966"/>
<dbReference type="GO" id="GO:0000729">
    <property type="term" value="P:DNA double-strand break processing"/>
    <property type="evidence" value="ECO:0007669"/>
    <property type="project" value="TreeGrafter"/>
</dbReference>
<dbReference type="GO" id="GO:0003690">
    <property type="term" value="F:double-stranded DNA binding"/>
    <property type="evidence" value="ECO:0007669"/>
    <property type="project" value="TreeGrafter"/>
</dbReference>
<dbReference type="GO" id="GO:0003697">
    <property type="term" value="F:single-stranded DNA binding"/>
    <property type="evidence" value="ECO:0007669"/>
    <property type="project" value="TreeGrafter"/>
</dbReference>
<reference evidence="3" key="1">
    <citation type="submission" date="2025-08" db="UniProtKB">
        <authorList>
            <consortium name="RefSeq"/>
        </authorList>
    </citation>
    <scope>IDENTIFICATION</scope>
</reference>
<dbReference type="GO" id="GO:0031297">
    <property type="term" value="P:replication fork processing"/>
    <property type="evidence" value="ECO:0007669"/>
    <property type="project" value="TreeGrafter"/>
</dbReference>
<dbReference type="AlphaFoldDB" id="A0AAJ7BLY5"/>
<dbReference type="GO" id="GO:0005634">
    <property type="term" value="C:nucleus"/>
    <property type="evidence" value="ECO:0007669"/>
    <property type="project" value="TreeGrafter"/>
</dbReference>
<dbReference type="GO" id="GO:0044547">
    <property type="term" value="F:DNA topoisomerase binding"/>
    <property type="evidence" value="ECO:0007669"/>
    <property type="project" value="TreeGrafter"/>
</dbReference>
<dbReference type="Gene3D" id="3.30.420.10">
    <property type="entry name" value="Ribonuclease H-like superfamily/Ribonuclease H"/>
    <property type="match status" value="1"/>
</dbReference>
<dbReference type="GO" id="GO:0000793">
    <property type="term" value="C:condensed chromosome"/>
    <property type="evidence" value="ECO:0007669"/>
    <property type="project" value="TreeGrafter"/>
</dbReference>
<dbReference type="GO" id="GO:0044774">
    <property type="term" value="P:mitotic DNA integrity checkpoint signaling"/>
    <property type="evidence" value="ECO:0007669"/>
    <property type="project" value="TreeGrafter"/>
</dbReference>
<dbReference type="GO" id="GO:0006303">
    <property type="term" value="P:double-strand break repair via nonhomologous end joining"/>
    <property type="evidence" value="ECO:0007669"/>
    <property type="project" value="TreeGrafter"/>
</dbReference>
<dbReference type="GO" id="GO:0046975">
    <property type="term" value="F:histone H3K36 methyltransferase activity"/>
    <property type="evidence" value="ECO:0007669"/>
    <property type="project" value="TreeGrafter"/>
</dbReference>
<name>A0AAJ7BLY5_CEPCN</name>
<dbReference type="KEGG" id="ccin:107264966"/>
<dbReference type="PANTHER" id="PTHR46060">
    <property type="entry name" value="MARINER MOS1 TRANSPOSASE-LIKE PROTEIN"/>
    <property type="match status" value="1"/>
</dbReference>
<dbReference type="PANTHER" id="PTHR46060:SF2">
    <property type="entry name" value="HISTONE-LYSINE N-METHYLTRANSFERASE SETMAR"/>
    <property type="match status" value="1"/>
</dbReference>
<proteinExistence type="predicted"/>
<dbReference type="GO" id="GO:0035861">
    <property type="term" value="C:site of double-strand break"/>
    <property type="evidence" value="ECO:0007669"/>
    <property type="project" value="TreeGrafter"/>
</dbReference>
<dbReference type="Pfam" id="PF01359">
    <property type="entry name" value="Transposase_1"/>
    <property type="match status" value="1"/>
</dbReference>
<gene>
    <name evidence="3" type="primary">LOC107264966</name>
</gene>
<feature type="domain" description="Mos1 transposase HTH" evidence="1">
    <location>
        <begin position="5"/>
        <end position="53"/>
    </location>
</feature>
<dbReference type="GO" id="GO:0015074">
    <property type="term" value="P:DNA integration"/>
    <property type="evidence" value="ECO:0007669"/>
    <property type="project" value="TreeGrafter"/>
</dbReference>
<evidence type="ECO:0000313" key="2">
    <source>
        <dbReference type="Proteomes" id="UP000694920"/>
    </source>
</evidence>
<dbReference type="InterPro" id="IPR052709">
    <property type="entry name" value="Transposase-MT_Hybrid"/>
</dbReference>
<evidence type="ECO:0000259" key="1">
    <source>
        <dbReference type="Pfam" id="PF17906"/>
    </source>
</evidence>
<keyword evidence="2" id="KW-1185">Reference proteome</keyword>
<sequence length="247" mass="28772">MEANKEKIRYILQFCFDKRENASQAAEMVNSVYGPDTGTANYARFWSRGFRSGIFDVKDAPRTGRPIVENVDKIMEVIEVDRHVSSRSITQELKIDHKTVLNHLHKAGFKKKLDVWVPHELAQKNLMVSICETLVKRNEIDPFLKRMVTGDKKWVTYDNIVRKRSWSKRGEATQTVAKPGITARKVLLCIWWDWKGIIYYELLPYGQTLNSDLYCQQLDHLKLAIDQKRSQLANRKDVVLHQDNARP</sequence>
<organism evidence="2 3">
    <name type="scientific">Cephus cinctus</name>
    <name type="common">Wheat stem sawfly</name>
    <dbReference type="NCBI Taxonomy" id="211228"/>
    <lineage>
        <taxon>Eukaryota</taxon>
        <taxon>Metazoa</taxon>
        <taxon>Ecdysozoa</taxon>
        <taxon>Arthropoda</taxon>
        <taxon>Hexapoda</taxon>
        <taxon>Insecta</taxon>
        <taxon>Pterygota</taxon>
        <taxon>Neoptera</taxon>
        <taxon>Endopterygota</taxon>
        <taxon>Hymenoptera</taxon>
        <taxon>Cephoidea</taxon>
        <taxon>Cephidae</taxon>
        <taxon>Cephus</taxon>
    </lineage>
</organism>
<dbReference type="RefSeq" id="XP_015589305.1">
    <property type="nucleotide sequence ID" value="XM_015733819.1"/>
</dbReference>
<dbReference type="Pfam" id="PF17906">
    <property type="entry name" value="HTH_48"/>
    <property type="match status" value="1"/>
</dbReference>
<dbReference type="Gene3D" id="1.10.10.1450">
    <property type="match status" value="1"/>
</dbReference>
<protein>
    <submittedName>
        <fullName evidence="3">Histone-lysine N-methyltransferase SETMAR-like</fullName>
    </submittedName>
</protein>
<dbReference type="InterPro" id="IPR036397">
    <property type="entry name" value="RNaseH_sf"/>
</dbReference>
<dbReference type="GO" id="GO:0042800">
    <property type="term" value="F:histone H3K4 methyltransferase activity"/>
    <property type="evidence" value="ECO:0007669"/>
    <property type="project" value="TreeGrafter"/>
</dbReference>
<dbReference type="Proteomes" id="UP000694920">
    <property type="component" value="Unplaced"/>
</dbReference>
<dbReference type="InterPro" id="IPR001888">
    <property type="entry name" value="Transposase_1"/>
</dbReference>